<protein>
    <submittedName>
        <fullName evidence="3">IS4 family transposase</fullName>
    </submittedName>
</protein>
<dbReference type="NCBIfam" id="NF033592">
    <property type="entry name" value="transpos_IS4_1"/>
    <property type="match status" value="1"/>
</dbReference>
<reference evidence="3" key="1">
    <citation type="submission" date="2022-10" db="EMBL/GenBank/DDBJ databases">
        <title>Shewanella flava sp. nov, isolated from the estuary of the Fenhe River into the Yellow River.</title>
        <authorList>
            <person name="Li Y."/>
        </authorList>
    </citation>
    <scope>NUCLEOTIDE SEQUENCE</scope>
    <source>
        <strain evidence="3">FYR11-62</strain>
    </source>
</reference>
<dbReference type="InterPro" id="IPR012337">
    <property type="entry name" value="RNaseH-like_sf"/>
</dbReference>
<dbReference type="PANTHER" id="PTHR37529:SF1">
    <property type="entry name" value="TRANSPOSASE INSG FOR INSERTION SEQUENCE ELEMENT IS4-RELATED"/>
    <property type="match status" value="1"/>
</dbReference>
<dbReference type="Pfam" id="PF01609">
    <property type="entry name" value="DDE_Tnp_1"/>
    <property type="match status" value="1"/>
</dbReference>
<dbReference type="SUPFAM" id="SSF53098">
    <property type="entry name" value="Ribonuclease H-like"/>
    <property type="match status" value="1"/>
</dbReference>
<organism evidence="3 4">
    <name type="scientific">Shewanella subflava</name>
    <dbReference type="NCBI Taxonomy" id="2986476"/>
    <lineage>
        <taxon>Bacteria</taxon>
        <taxon>Pseudomonadati</taxon>
        <taxon>Pseudomonadota</taxon>
        <taxon>Gammaproteobacteria</taxon>
        <taxon>Alteromonadales</taxon>
        <taxon>Shewanellaceae</taxon>
        <taxon>Shewanella</taxon>
    </lineage>
</organism>
<dbReference type="RefSeq" id="WP_264725837.1">
    <property type="nucleotide sequence ID" value="NZ_JAPDMX010000015.1"/>
</dbReference>
<dbReference type="EMBL" id="JAPDMX010000015">
    <property type="protein sequence ID" value="MCW3172279.1"/>
    <property type="molecule type" value="Genomic_DNA"/>
</dbReference>
<dbReference type="Proteomes" id="UP001163714">
    <property type="component" value="Unassembled WGS sequence"/>
</dbReference>
<evidence type="ECO:0000313" key="3">
    <source>
        <dbReference type="EMBL" id="MCW3172279.1"/>
    </source>
</evidence>
<dbReference type="InterPro" id="IPR002559">
    <property type="entry name" value="Transposase_11"/>
</dbReference>
<accession>A0ABT3I869</accession>
<comment type="caution">
    <text evidence="3">The sequence shown here is derived from an EMBL/GenBank/DDBJ whole genome shotgun (WGS) entry which is preliminary data.</text>
</comment>
<evidence type="ECO:0000313" key="4">
    <source>
        <dbReference type="Proteomes" id="UP001163714"/>
    </source>
</evidence>
<proteinExistence type="predicted"/>
<dbReference type="Pfam" id="PF13006">
    <property type="entry name" value="Nterm_IS4"/>
    <property type="match status" value="1"/>
</dbReference>
<keyword evidence="4" id="KW-1185">Reference proteome</keyword>
<sequence>MQLVTALTLANRYFPNIEAGALQQLLPEEFISQCLHKAGVATVRRRRLPLESLVMVVLGMALYRDKDVWSIADKMQIALPGRRELVAPSAVVQGRQRLGSEAIRQVFHQTQKLWHQDAEHPRWCGLQLLGVDGVVWRTPDTVENTEAFTKPITTAGESAWPMVRMVCQMELTSHLLTGAAMDKYSTNEMILAEQLIETTPDNSVTLFDRGFYSLGLLNAWQSKGQNRHWLIPLKKGAQYEVVEKLGKQDLRVRIATSPQAQKKWPGLPTHVEARLLHKKVKGKERFILTSMLDTTQFMGDEIVDLYSQRWEIELGYREIKQQLLANEFTLRSKKSEMVKQELWGVLLCYNLIRYQMVRMAKTLPGIYPNELSFTLCANAIVSLFEYGFTLISSHHIPKELDDLTRKAEFFVLPFRREERCYPRQVKRKISKYPHKK</sequence>
<evidence type="ECO:0000259" key="2">
    <source>
        <dbReference type="Pfam" id="PF13006"/>
    </source>
</evidence>
<dbReference type="InterPro" id="IPR047952">
    <property type="entry name" value="Transpos_IS4"/>
</dbReference>
<feature type="domain" description="Transposase IS4 N-terminal" evidence="2">
    <location>
        <begin position="18"/>
        <end position="107"/>
    </location>
</feature>
<dbReference type="InterPro" id="IPR024473">
    <property type="entry name" value="Transposases_IS4_N"/>
</dbReference>
<feature type="domain" description="Transposase IS4-like" evidence="1">
    <location>
        <begin position="128"/>
        <end position="351"/>
    </location>
</feature>
<name>A0ABT3I869_9GAMM</name>
<dbReference type="PANTHER" id="PTHR37529">
    <property type="entry name" value="TRANSPOSASE INSG FOR INSERTION SEQUENCE ELEMENT IS4-RELATED"/>
    <property type="match status" value="1"/>
</dbReference>
<gene>
    <name evidence="3" type="ORF">OHT75_07290</name>
</gene>
<evidence type="ECO:0000259" key="1">
    <source>
        <dbReference type="Pfam" id="PF01609"/>
    </source>
</evidence>